<gene>
    <name evidence="14" type="ORF">SAMN02910291_01194</name>
</gene>
<dbReference type="SMART" id="SM00387">
    <property type="entry name" value="HATPase_c"/>
    <property type="match status" value="1"/>
</dbReference>
<feature type="domain" description="HAMP" evidence="13">
    <location>
        <begin position="185"/>
        <end position="237"/>
    </location>
</feature>
<keyword evidence="5" id="KW-0808">Transferase</keyword>
<dbReference type="SUPFAM" id="SSF47384">
    <property type="entry name" value="Homodimeric domain of signal transducing histidine kinase"/>
    <property type="match status" value="1"/>
</dbReference>
<dbReference type="FunFam" id="1.10.287.130:FF:000001">
    <property type="entry name" value="Two-component sensor histidine kinase"/>
    <property type="match status" value="1"/>
</dbReference>
<evidence type="ECO:0000256" key="3">
    <source>
        <dbReference type="ARBA" id="ARBA00012438"/>
    </source>
</evidence>
<accession>A0AA94HS86</accession>
<evidence type="ECO:0000256" key="1">
    <source>
        <dbReference type="ARBA" id="ARBA00000085"/>
    </source>
</evidence>
<evidence type="ECO:0000259" key="12">
    <source>
        <dbReference type="PROSITE" id="PS50109"/>
    </source>
</evidence>
<dbReference type="PANTHER" id="PTHR42878">
    <property type="entry name" value="TWO-COMPONENT HISTIDINE KINASE"/>
    <property type="match status" value="1"/>
</dbReference>
<dbReference type="Proteomes" id="UP000182680">
    <property type="component" value="Unassembled WGS sequence"/>
</dbReference>
<dbReference type="PRINTS" id="PR00344">
    <property type="entry name" value="BCTRLSENSOR"/>
</dbReference>
<keyword evidence="11" id="KW-0812">Transmembrane</keyword>
<dbReference type="GO" id="GO:0005524">
    <property type="term" value="F:ATP binding"/>
    <property type="evidence" value="ECO:0007669"/>
    <property type="project" value="UniProtKB-KW"/>
</dbReference>
<proteinExistence type="predicted"/>
<evidence type="ECO:0000259" key="13">
    <source>
        <dbReference type="PROSITE" id="PS50885"/>
    </source>
</evidence>
<dbReference type="RefSeq" id="WP_012624205.1">
    <property type="nucleotide sequence ID" value="NZ_FPIW01000016.1"/>
</dbReference>
<dbReference type="InterPro" id="IPR005467">
    <property type="entry name" value="His_kinase_dom"/>
</dbReference>
<dbReference type="CDD" id="cd00075">
    <property type="entry name" value="HATPase"/>
    <property type="match status" value="1"/>
</dbReference>
<dbReference type="InterPro" id="IPR003660">
    <property type="entry name" value="HAMP_dom"/>
</dbReference>
<dbReference type="AlphaFoldDB" id="A0AA94HS86"/>
<dbReference type="FunFam" id="3.30.565.10:FF:000006">
    <property type="entry name" value="Sensor histidine kinase WalK"/>
    <property type="match status" value="1"/>
</dbReference>
<dbReference type="GO" id="GO:0000156">
    <property type="term" value="F:phosphorelay response regulator activity"/>
    <property type="evidence" value="ECO:0007669"/>
    <property type="project" value="TreeGrafter"/>
</dbReference>
<protein>
    <recommendedName>
        <fullName evidence="3">histidine kinase</fullName>
        <ecNumber evidence="3">2.7.13.3</ecNumber>
    </recommendedName>
</protein>
<comment type="subcellular location">
    <subcellularLocation>
        <location evidence="2">Membrane</location>
    </subcellularLocation>
</comment>
<evidence type="ECO:0000256" key="11">
    <source>
        <dbReference type="SAM" id="Phobius"/>
    </source>
</evidence>
<dbReference type="InterPro" id="IPR036097">
    <property type="entry name" value="HisK_dim/P_sf"/>
</dbReference>
<dbReference type="CDD" id="cd00082">
    <property type="entry name" value="HisKA"/>
    <property type="match status" value="1"/>
</dbReference>
<reference evidence="15" key="1">
    <citation type="submission" date="2016-11" db="EMBL/GenBank/DDBJ databases">
        <authorList>
            <person name="Jaros S."/>
            <person name="Januszkiewicz K."/>
            <person name="Wedrychowicz H."/>
        </authorList>
    </citation>
    <scope>NUCLEOTIDE SEQUENCE [LARGE SCALE GENOMIC DNA]</scope>
    <source>
        <strain evidence="15">DSM 7057</strain>
    </source>
</reference>
<dbReference type="SUPFAM" id="SSF55874">
    <property type="entry name" value="ATPase domain of HSP90 chaperone/DNA topoisomerase II/histidine kinase"/>
    <property type="match status" value="1"/>
</dbReference>
<dbReference type="CDD" id="cd06225">
    <property type="entry name" value="HAMP"/>
    <property type="match status" value="1"/>
</dbReference>
<keyword evidence="8" id="KW-0067">ATP-binding</keyword>
<feature type="transmembrane region" description="Helical" evidence="11">
    <location>
        <begin position="162"/>
        <end position="187"/>
    </location>
</feature>
<dbReference type="PANTHER" id="PTHR42878:SF7">
    <property type="entry name" value="SENSOR HISTIDINE KINASE GLRK"/>
    <property type="match status" value="1"/>
</dbReference>
<dbReference type="GO" id="GO:0016020">
    <property type="term" value="C:membrane"/>
    <property type="evidence" value="ECO:0007669"/>
    <property type="project" value="UniProtKB-SubCell"/>
</dbReference>
<evidence type="ECO:0000256" key="7">
    <source>
        <dbReference type="ARBA" id="ARBA00022777"/>
    </source>
</evidence>
<keyword evidence="4" id="KW-0597">Phosphoprotein</keyword>
<evidence type="ECO:0000313" key="15">
    <source>
        <dbReference type="Proteomes" id="UP000182680"/>
    </source>
</evidence>
<keyword evidence="11" id="KW-1133">Transmembrane helix</keyword>
<dbReference type="Gene3D" id="3.30.450.20">
    <property type="entry name" value="PAS domain"/>
    <property type="match status" value="1"/>
</dbReference>
<dbReference type="SMART" id="SM00304">
    <property type="entry name" value="HAMP"/>
    <property type="match status" value="1"/>
</dbReference>
<keyword evidence="9" id="KW-0902">Two-component regulatory system</keyword>
<comment type="catalytic activity">
    <reaction evidence="1">
        <text>ATP + protein L-histidine = ADP + protein N-phospho-L-histidine.</text>
        <dbReference type="EC" id="2.7.13.3"/>
    </reaction>
</comment>
<dbReference type="InterPro" id="IPR004358">
    <property type="entry name" value="Sig_transdc_His_kin-like_C"/>
</dbReference>
<keyword evidence="6" id="KW-0547">Nucleotide-binding</keyword>
<dbReference type="EC" id="2.7.13.3" evidence="3"/>
<evidence type="ECO:0000256" key="4">
    <source>
        <dbReference type="ARBA" id="ARBA00022553"/>
    </source>
</evidence>
<sequence length="669" mass="71516">MLSFRTRIFGGMLAVALVSIGVAVFYGKAWFEKVQLEAARERLVRETALAGVILDGLGDHTAGLTRLAAVLDMPEERLSLLDPQGHVLGDTAPDAQPVTRLDNHADRPEVREAMRGAPGFAIRPSGTLGKDLAYAAVVLQNGDILRVSVPLASLRQIIDSRLAVFTQIGVITVILSLILAGLLSGALRRSLRQMVSVVEGISLGNFQRRLRRIPGCEFAPLADAVNRMAENIEEHVRTAAEQTAQLESILDTMSDGVLVLGPRGRIRRCNRALVREFPAAASALGAQVVEVIPSPPLQNAVDELMAEAEAHAEARQRAAVLTAAARHITVQQDDEASSGSSAAAVSVSAPVAQDQALASFPTSIGSAGPATHGAEAENDKIPAHDEAFTAEGGRVQRYLHLELPSGQAMSVCISLPPAAEMAGGGQVGAVAVFHDITELMRLERVRRDFVANVSHELRTPLTAIQGYAETLTSLDGPPECRRFGEIILKNGACLSRMVDDLLTLARLEGKSGSLELAPTDPREALAQATGMCREVLEHRRCRVESHLSADCRVMASLPHLTQVFRNLLENAGRYAPEGGSIRVTARQVGDSVAFRIADDGPGIPRQDLERIFERFYQVERHRGQASTGLGLAICKHIIERHGGSIRAESPATDGSTALVFTLTSAHGAA</sequence>
<evidence type="ECO:0000256" key="9">
    <source>
        <dbReference type="ARBA" id="ARBA00023012"/>
    </source>
</evidence>
<dbReference type="GO" id="GO:0030295">
    <property type="term" value="F:protein kinase activator activity"/>
    <property type="evidence" value="ECO:0007669"/>
    <property type="project" value="TreeGrafter"/>
</dbReference>
<dbReference type="EMBL" id="FPIW01000016">
    <property type="protein sequence ID" value="SFW41054.1"/>
    <property type="molecule type" value="Genomic_DNA"/>
</dbReference>
<dbReference type="InterPro" id="IPR003594">
    <property type="entry name" value="HATPase_dom"/>
</dbReference>
<dbReference type="PROSITE" id="PS50885">
    <property type="entry name" value="HAMP"/>
    <property type="match status" value="1"/>
</dbReference>
<evidence type="ECO:0000256" key="10">
    <source>
        <dbReference type="ARBA" id="ARBA00023136"/>
    </source>
</evidence>
<dbReference type="Pfam" id="PF00512">
    <property type="entry name" value="HisKA"/>
    <property type="match status" value="1"/>
</dbReference>
<dbReference type="SUPFAM" id="SSF55785">
    <property type="entry name" value="PYP-like sensor domain (PAS domain)"/>
    <property type="match status" value="1"/>
</dbReference>
<feature type="domain" description="Histidine kinase" evidence="12">
    <location>
        <begin position="452"/>
        <end position="666"/>
    </location>
</feature>
<evidence type="ECO:0000256" key="8">
    <source>
        <dbReference type="ARBA" id="ARBA00022840"/>
    </source>
</evidence>
<dbReference type="Gene3D" id="3.30.565.10">
    <property type="entry name" value="Histidine kinase-like ATPase, C-terminal domain"/>
    <property type="match status" value="1"/>
</dbReference>
<evidence type="ECO:0000256" key="2">
    <source>
        <dbReference type="ARBA" id="ARBA00004370"/>
    </source>
</evidence>
<dbReference type="InterPro" id="IPR050351">
    <property type="entry name" value="BphY/WalK/GraS-like"/>
</dbReference>
<evidence type="ECO:0000256" key="6">
    <source>
        <dbReference type="ARBA" id="ARBA00022741"/>
    </source>
</evidence>
<dbReference type="InterPro" id="IPR003661">
    <property type="entry name" value="HisK_dim/P_dom"/>
</dbReference>
<name>A0AA94HS86_DESDE</name>
<dbReference type="InterPro" id="IPR035965">
    <property type="entry name" value="PAS-like_dom_sf"/>
</dbReference>
<dbReference type="GO" id="GO:0007234">
    <property type="term" value="P:osmosensory signaling via phosphorelay pathway"/>
    <property type="evidence" value="ECO:0007669"/>
    <property type="project" value="TreeGrafter"/>
</dbReference>
<dbReference type="OMA" id="AMYDEML"/>
<dbReference type="SMART" id="SM00388">
    <property type="entry name" value="HisKA"/>
    <property type="match status" value="1"/>
</dbReference>
<dbReference type="InterPro" id="IPR036890">
    <property type="entry name" value="HATPase_C_sf"/>
</dbReference>
<dbReference type="Gene3D" id="1.10.287.130">
    <property type="match status" value="1"/>
</dbReference>
<dbReference type="PROSITE" id="PS50109">
    <property type="entry name" value="HIS_KIN"/>
    <property type="match status" value="1"/>
</dbReference>
<dbReference type="Gene3D" id="6.10.340.10">
    <property type="match status" value="1"/>
</dbReference>
<feature type="transmembrane region" description="Helical" evidence="11">
    <location>
        <begin position="6"/>
        <end position="26"/>
    </location>
</feature>
<evidence type="ECO:0000256" key="5">
    <source>
        <dbReference type="ARBA" id="ARBA00022679"/>
    </source>
</evidence>
<keyword evidence="7 14" id="KW-0418">Kinase</keyword>
<dbReference type="GO" id="GO:0000155">
    <property type="term" value="F:phosphorelay sensor kinase activity"/>
    <property type="evidence" value="ECO:0007669"/>
    <property type="project" value="InterPro"/>
</dbReference>
<evidence type="ECO:0000313" key="14">
    <source>
        <dbReference type="EMBL" id="SFW41054.1"/>
    </source>
</evidence>
<dbReference type="Pfam" id="PF02518">
    <property type="entry name" value="HATPase_c"/>
    <property type="match status" value="1"/>
</dbReference>
<organism evidence="14 15">
    <name type="scientific">Desulfovibrio desulfuricans</name>
    <dbReference type="NCBI Taxonomy" id="876"/>
    <lineage>
        <taxon>Bacteria</taxon>
        <taxon>Pseudomonadati</taxon>
        <taxon>Thermodesulfobacteriota</taxon>
        <taxon>Desulfovibrionia</taxon>
        <taxon>Desulfovibrionales</taxon>
        <taxon>Desulfovibrionaceae</taxon>
        <taxon>Desulfovibrio</taxon>
    </lineage>
</organism>
<keyword evidence="10 11" id="KW-0472">Membrane</keyword>
<comment type="caution">
    <text evidence="14">The sequence shown here is derived from an EMBL/GenBank/DDBJ whole genome shotgun (WGS) entry which is preliminary data.</text>
</comment>